<feature type="transmembrane region" description="Helical" evidence="1">
    <location>
        <begin position="29"/>
        <end position="50"/>
    </location>
</feature>
<name>A0A9D1DPG0_9FIRM</name>
<gene>
    <name evidence="2" type="ORF">IAA54_02535</name>
</gene>
<dbReference type="EMBL" id="DVHF01000033">
    <property type="protein sequence ID" value="HIR56518.1"/>
    <property type="molecule type" value="Genomic_DNA"/>
</dbReference>
<proteinExistence type="predicted"/>
<evidence type="ECO:0000256" key="1">
    <source>
        <dbReference type="SAM" id="Phobius"/>
    </source>
</evidence>
<dbReference type="Proteomes" id="UP000886785">
    <property type="component" value="Unassembled WGS sequence"/>
</dbReference>
<accession>A0A9D1DPG0</accession>
<reference evidence="2" key="1">
    <citation type="submission" date="2020-10" db="EMBL/GenBank/DDBJ databases">
        <authorList>
            <person name="Gilroy R."/>
        </authorList>
    </citation>
    <scope>NUCLEOTIDE SEQUENCE</scope>
    <source>
        <strain evidence="2">ChiSjej1B19-7085</strain>
    </source>
</reference>
<organism evidence="2 3">
    <name type="scientific">Candidatus Gallacutalibacter pullicola</name>
    <dbReference type="NCBI Taxonomy" id="2840830"/>
    <lineage>
        <taxon>Bacteria</taxon>
        <taxon>Bacillati</taxon>
        <taxon>Bacillota</taxon>
        <taxon>Clostridia</taxon>
        <taxon>Eubacteriales</taxon>
        <taxon>Candidatus Gallacutalibacter</taxon>
    </lineage>
</organism>
<comment type="caution">
    <text evidence="2">The sequence shown here is derived from an EMBL/GenBank/DDBJ whole genome shotgun (WGS) entry which is preliminary data.</text>
</comment>
<reference evidence="2" key="2">
    <citation type="journal article" date="2021" name="PeerJ">
        <title>Extensive microbial diversity within the chicken gut microbiome revealed by metagenomics and culture.</title>
        <authorList>
            <person name="Gilroy R."/>
            <person name="Ravi A."/>
            <person name="Getino M."/>
            <person name="Pursley I."/>
            <person name="Horton D.L."/>
            <person name="Alikhan N.F."/>
            <person name="Baker D."/>
            <person name="Gharbi K."/>
            <person name="Hall N."/>
            <person name="Watson M."/>
            <person name="Adriaenssens E.M."/>
            <person name="Foster-Nyarko E."/>
            <person name="Jarju S."/>
            <person name="Secka A."/>
            <person name="Antonio M."/>
            <person name="Oren A."/>
            <person name="Chaudhuri R.R."/>
            <person name="La Ragione R."/>
            <person name="Hildebrand F."/>
            <person name="Pallen M.J."/>
        </authorList>
    </citation>
    <scope>NUCLEOTIDE SEQUENCE</scope>
    <source>
        <strain evidence="2">ChiSjej1B19-7085</strain>
    </source>
</reference>
<evidence type="ECO:0000313" key="3">
    <source>
        <dbReference type="Proteomes" id="UP000886785"/>
    </source>
</evidence>
<evidence type="ECO:0008006" key="4">
    <source>
        <dbReference type="Google" id="ProtNLM"/>
    </source>
</evidence>
<protein>
    <recommendedName>
        <fullName evidence="4">Oxaloacetate decarboxylase</fullName>
    </recommendedName>
</protein>
<keyword evidence="1" id="KW-0472">Membrane</keyword>
<sequence length="60" mass="6608">MNFNLLSVLYTTPLGPVDSESLINSLKLMGLGMVGILVVMILIYAVIVILNKTTRDKDQK</sequence>
<keyword evidence="1" id="KW-1133">Transmembrane helix</keyword>
<keyword evidence="1" id="KW-0812">Transmembrane</keyword>
<evidence type="ECO:0000313" key="2">
    <source>
        <dbReference type="EMBL" id="HIR56518.1"/>
    </source>
</evidence>
<dbReference type="AlphaFoldDB" id="A0A9D1DPG0"/>
<dbReference type="NCBIfam" id="NF040909">
    <property type="entry name" value="OadG_rel_small"/>
    <property type="match status" value="1"/>
</dbReference>